<evidence type="ECO:0000313" key="9">
    <source>
        <dbReference type="RefSeq" id="XP_017335422.1"/>
    </source>
</evidence>
<dbReference type="KEGG" id="ipu:108271944"/>
<keyword evidence="3" id="KW-0862">Zinc</keyword>
<gene>
    <name evidence="9 10 11" type="primary">LOC108271944</name>
</gene>
<dbReference type="InterPro" id="IPR051435">
    <property type="entry name" value="RING_finger_E3_ubiq-ligases"/>
</dbReference>
<reference evidence="9 10" key="2">
    <citation type="submission" date="2025-04" db="UniProtKB">
        <authorList>
            <consortium name="RefSeq"/>
        </authorList>
    </citation>
    <scope>IDENTIFICATION</scope>
    <source>
        <tissue evidence="9 10">Blood</tissue>
    </source>
</reference>
<keyword evidence="6" id="KW-0472">Membrane</keyword>
<accession>A0A2D0RY44</accession>
<dbReference type="Gene3D" id="3.30.40.10">
    <property type="entry name" value="Zinc/RING finger domain, C3HC4 (zinc finger)"/>
    <property type="match status" value="1"/>
</dbReference>
<dbReference type="RefSeq" id="XP_053539837.1">
    <property type="nucleotide sequence ID" value="XM_053683862.1"/>
</dbReference>
<evidence type="ECO:0000313" key="11">
    <source>
        <dbReference type="RefSeq" id="XP_053539837.1"/>
    </source>
</evidence>
<dbReference type="PROSITE" id="PS50089">
    <property type="entry name" value="ZF_RING_2"/>
    <property type="match status" value="1"/>
</dbReference>
<dbReference type="CDD" id="cd16556">
    <property type="entry name" value="RING-HC_RNF183-like"/>
    <property type="match status" value="1"/>
</dbReference>
<dbReference type="InterPro" id="IPR013083">
    <property type="entry name" value="Znf_RING/FYVE/PHD"/>
</dbReference>
<evidence type="ECO:0000256" key="2">
    <source>
        <dbReference type="ARBA" id="ARBA00022771"/>
    </source>
</evidence>
<dbReference type="AlphaFoldDB" id="A0A2D0RY44"/>
<feature type="transmembrane region" description="Helical" evidence="6">
    <location>
        <begin position="184"/>
        <end position="202"/>
    </location>
</feature>
<organism evidence="8 10">
    <name type="scientific">Ictalurus punctatus</name>
    <name type="common">Channel catfish</name>
    <name type="synonym">Silurus punctatus</name>
    <dbReference type="NCBI Taxonomy" id="7998"/>
    <lineage>
        <taxon>Eukaryota</taxon>
        <taxon>Metazoa</taxon>
        <taxon>Chordata</taxon>
        <taxon>Craniata</taxon>
        <taxon>Vertebrata</taxon>
        <taxon>Euteleostomi</taxon>
        <taxon>Actinopterygii</taxon>
        <taxon>Neopterygii</taxon>
        <taxon>Teleostei</taxon>
        <taxon>Ostariophysi</taxon>
        <taxon>Siluriformes</taxon>
        <taxon>Ictaluridae</taxon>
        <taxon>Ictalurus</taxon>
    </lineage>
</organism>
<dbReference type="GO" id="GO:0016567">
    <property type="term" value="P:protein ubiquitination"/>
    <property type="evidence" value="ECO:0007669"/>
    <property type="project" value="TreeGrafter"/>
</dbReference>
<dbReference type="InterPro" id="IPR027370">
    <property type="entry name" value="Znf-RING_euk"/>
</dbReference>
<evidence type="ECO:0000256" key="4">
    <source>
        <dbReference type="PROSITE-ProRule" id="PRU00175"/>
    </source>
</evidence>
<name>A0A2D0RY44_ICTPU</name>
<evidence type="ECO:0000256" key="1">
    <source>
        <dbReference type="ARBA" id="ARBA00022723"/>
    </source>
</evidence>
<dbReference type="PANTHER" id="PTHR22791">
    <property type="entry name" value="RING-TYPE DOMAIN-CONTAINING PROTEIN"/>
    <property type="match status" value="1"/>
</dbReference>
<dbReference type="InterPro" id="IPR017907">
    <property type="entry name" value="Znf_RING_CS"/>
</dbReference>
<dbReference type="PROSITE" id="PS00518">
    <property type="entry name" value="ZF_RING_1"/>
    <property type="match status" value="1"/>
</dbReference>
<dbReference type="GO" id="GO:0061630">
    <property type="term" value="F:ubiquitin protein ligase activity"/>
    <property type="evidence" value="ECO:0007669"/>
    <property type="project" value="TreeGrafter"/>
</dbReference>
<dbReference type="RefSeq" id="XP_017335423.1">
    <property type="nucleotide sequence ID" value="XM_017479934.3"/>
</dbReference>
<keyword evidence="1" id="KW-0479">Metal-binding</keyword>
<evidence type="ECO:0000313" key="10">
    <source>
        <dbReference type="RefSeq" id="XP_017335423.1"/>
    </source>
</evidence>
<keyword evidence="6" id="KW-1133">Transmembrane helix</keyword>
<keyword evidence="2 4" id="KW-0863">Zinc-finger</keyword>
<feature type="compositionally biased region" description="Polar residues" evidence="5">
    <location>
        <begin position="18"/>
        <end position="30"/>
    </location>
</feature>
<proteinExistence type="predicted"/>
<dbReference type="PANTHER" id="PTHR22791:SF4">
    <property type="entry name" value="RING FINGER PROTEIN 223"/>
    <property type="match status" value="1"/>
</dbReference>
<dbReference type="SUPFAM" id="SSF57850">
    <property type="entry name" value="RING/U-box"/>
    <property type="match status" value="1"/>
</dbReference>
<keyword evidence="8" id="KW-1185">Reference proteome</keyword>
<evidence type="ECO:0000259" key="7">
    <source>
        <dbReference type="PROSITE" id="PS50089"/>
    </source>
</evidence>
<protein>
    <submittedName>
        <fullName evidence="9 10">RING finger protein 223</fullName>
    </submittedName>
</protein>
<evidence type="ECO:0000256" key="6">
    <source>
        <dbReference type="SAM" id="Phobius"/>
    </source>
</evidence>
<feature type="region of interest" description="Disordered" evidence="5">
    <location>
        <begin position="14"/>
        <end position="35"/>
    </location>
</feature>
<dbReference type="OrthoDB" id="252722at2759"/>
<keyword evidence="6" id="KW-0812">Transmembrane</keyword>
<dbReference type="SMART" id="SM00184">
    <property type="entry name" value="RING"/>
    <property type="match status" value="1"/>
</dbReference>
<dbReference type="InterPro" id="IPR001841">
    <property type="entry name" value="Znf_RING"/>
</dbReference>
<evidence type="ECO:0000256" key="5">
    <source>
        <dbReference type="SAM" id="MobiDB-lite"/>
    </source>
</evidence>
<dbReference type="Proteomes" id="UP000221080">
    <property type="component" value="Chromosome 11"/>
</dbReference>
<sequence length="234" mass="26187">MPICIEDNKMQEPEVLPTTMSNATSDTPETSLPKDADQVWDTAPECSICFTAYDNTFKTPKVLLCNHTFCLECLSRFVAVLPEQKGTQITCPLCRQPTSVPENGPPALATSLEVLGQLPSHQQQEEHVWLDGKRLCYTNPQTPSDVCIDIGGNKQQNENRQEETETNRSILGSCTGLFRRWQRLLIFLLVLAILLIIVIWPIQCIFSRGSTAGCFERQDEHVTTFPTASTSKNL</sequence>
<dbReference type="GeneTree" id="ENSGT00940000163259"/>
<dbReference type="GeneID" id="108271944"/>
<dbReference type="RefSeq" id="XP_017335422.1">
    <property type="nucleotide sequence ID" value="XM_017479933.3"/>
</dbReference>
<evidence type="ECO:0000256" key="3">
    <source>
        <dbReference type="ARBA" id="ARBA00022833"/>
    </source>
</evidence>
<reference evidence="8" key="1">
    <citation type="journal article" date="2016" name="Nat. Commun.">
        <title>The channel catfish genome sequence provides insights into the evolution of scale formation in teleosts.</title>
        <authorList>
            <person name="Liu Z."/>
            <person name="Liu S."/>
            <person name="Yao J."/>
            <person name="Bao L."/>
            <person name="Zhang J."/>
            <person name="Li Y."/>
            <person name="Jiang C."/>
            <person name="Sun L."/>
            <person name="Wang R."/>
            <person name="Zhang Y."/>
            <person name="Zhou T."/>
            <person name="Zeng Q."/>
            <person name="Fu Q."/>
            <person name="Gao S."/>
            <person name="Li N."/>
            <person name="Koren S."/>
            <person name="Jiang Y."/>
            <person name="Zimin A."/>
            <person name="Xu P."/>
            <person name="Phillippy A.M."/>
            <person name="Geng X."/>
            <person name="Song L."/>
            <person name="Sun F."/>
            <person name="Li C."/>
            <person name="Wang X."/>
            <person name="Chen A."/>
            <person name="Jin Y."/>
            <person name="Yuan Z."/>
            <person name="Yang Y."/>
            <person name="Tan S."/>
            <person name="Peatman E."/>
            <person name="Lu J."/>
            <person name="Qin Z."/>
            <person name="Dunham R."/>
            <person name="Li Z."/>
            <person name="Sonstegard T."/>
            <person name="Feng J."/>
            <person name="Danzmann R.G."/>
            <person name="Schroeder S."/>
            <person name="Scheffler B."/>
            <person name="Duke M.V."/>
            <person name="Ballard L."/>
            <person name="Kucuktas H."/>
            <person name="Kaltenboeck L."/>
            <person name="Liu H."/>
            <person name="Armbruster J."/>
            <person name="Xie Y."/>
            <person name="Kirby M.L."/>
            <person name="Tian Y."/>
            <person name="Flanagan M.E."/>
            <person name="Mu W."/>
            <person name="Waldbieser G.C."/>
        </authorList>
    </citation>
    <scope>NUCLEOTIDE SEQUENCE [LARGE SCALE GENOMIC DNA]</scope>
    <source>
        <strain evidence="8">SDA103</strain>
    </source>
</reference>
<evidence type="ECO:0000313" key="8">
    <source>
        <dbReference type="Proteomes" id="UP000221080"/>
    </source>
</evidence>
<feature type="domain" description="RING-type" evidence="7">
    <location>
        <begin position="46"/>
        <end position="95"/>
    </location>
</feature>
<dbReference type="Pfam" id="PF13445">
    <property type="entry name" value="zf-RING_UBOX"/>
    <property type="match status" value="1"/>
</dbReference>
<dbReference type="GO" id="GO:0008270">
    <property type="term" value="F:zinc ion binding"/>
    <property type="evidence" value="ECO:0007669"/>
    <property type="project" value="UniProtKB-KW"/>
</dbReference>